<evidence type="ECO:0000256" key="1">
    <source>
        <dbReference type="SAM" id="MobiDB-lite"/>
    </source>
</evidence>
<dbReference type="Proteomes" id="UP000634136">
    <property type="component" value="Unassembled WGS sequence"/>
</dbReference>
<comment type="caution">
    <text evidence="2">The sequence shown here is derived from an EMBL/GenBank/DDBJ whole genome shotgun (WGS) entry which is preliminary data.</text>
</comment>
<evidence type="ECO:0000313" key="2">
    <source>
        <dbReference type="EMBL" id="KAF7818225.1"/>
    </source>
</evidence>
<organism evidence="2 3">
    <name type="scientific">Senna tora</name>
    <dbReference type="NCBI Taxonomy" id="362788"/>
    <lineage>
        <taxon>Eukaryota</taxon>
        <taxon>Viridiplantae</taxon>
        <taxon>Streptophyta</taxon>
        <taxon>Embryophyta</taxon>
        <taxon>Tracheophyta</taxon>
        <taxon>Spermatophyta</taxon>
        <taxon>Magnoliopsida</taxon>
        <taxon>eudicotyledons</taxon>
        <taxon>Gunneridae</taxon>
        <taxon>Pentapetalae</taxon>
        <taxon>rosids</taxon>
        <taxon>fabids</taxon>
        <taxon>Fabales</taxon>
        <taxon>Fabaceae</taxon>
        <taxon>Caesalpinioideae</taxon>
        <taxon>Cassia clade</taxon>
        <taxon>Senna</taxon>
    </lineage>
</organism>
<name>A0A834WCF1_9FABA</name>
<keyword evidence="3" id="KW-1185">Reference proteome</keyword>
<dbReference type="PANTHER" id="PTHR35686:SF1">
    <property type="entry name" value="KINETOCHORE PROTEIN"/>
    <property type="match status" value="1"/>
</dbReference>
<gene>
    <name evidence="2" type="ORF">G2W53_023680</name>
</gene>
<evidence type="ECO:0000313" key="3">
    <source>
        <dbReference type="Proteomes" id="UP000634136"/>
    </source>
</evidence>
<dbReference type="OrthoDB" id="1914453at2759"/>
<dbReference type="EMBL" id="JAAIUW010000008">
    <property type="protein sequence ID" value="KAF7818225.1"/>
    <property type="molecule type" value="Genomic_DNA"/>
</dbReference>
<feature type="region of interest" description="Disordered" evidence="1">
    <location>
        <begin position="17"/>
        <end position="47"/>
    </location>
</feature>
<sequence length="221" mass="24632">MPYHSHRRGKKVKNFSIRSRSHFQDRIVDGEDSPEPMDSGSLSDNEVGDQNMKIAFTEKKMQTMADRFQEALGASYVADEGTHVAAPKASGAGLFGNLQRVMQKEKESDMDFLKKSHSGGSPHSGHGCVDVKIISRHLDGKLTVCCCLFCKYTEKILLPDYSKGMMCGGQERTIIFSPKVCDNVDLEVGNIIRIHPPWKEVQVGNDNIILCTYFSEIPHPV</sequence>
<dbReference type="AlphaFoldDB" id="A0A834WCF1"/>
<reference evidence="2" key="1">
    <citation type="submission" date="2020-09" db="EMBL/GenBank/DDBJ databases">
        <title>Genome-Enabled Discovery of Anthraquinone Biosynthesis in Senna tora.</title>
        <authorList>
            <person name="Kang S.-H."/>
            <person name="Pandey R.P."/>
            <person name="Lee C.-M."/>
            <person name="Sim J.-S."/>
            <person name="Jeong J.-T."/>
            <person name="Choi B.-S."/>
            <person name="Jung M."/>
            <person name="Ginzburg D."/>
            <person name="Zhao K."/>
            <person name="Won S.Y."/>
            <person name="Oh T.-J."/>
            <person name="Yu Y."/>
            <person name="Kim N.-H."/>
            <person name="Lee O.R."/>
            <person name="Lee T.-H."/>
            <person name="Bashyal P."/>
            <person name="Kim T.-S."/>
            <person name="Lee W.-H."/>
            <person name="Kawkins C."/>
            <person name="Kim C.-K."/>
            <person name="Kim J.S."/>
            <person name="Ahn B.O."/>
            <person name="Rhee S.Y."/>
            <person name="Sohng J.K."/>
        </authorList>
    </citation>
    <scope>NUCLEOTIDE SEQUENCE</scope>
    <source>
        <tissue evidence="2">Leaf</tissue>
    </source>
</reference>
<protein>
    <submittedName>
        <fullName evidence="2">Uncharacterized protein</fullName>
    </submittedName>
</protein>
<accession>A0A834WCF1</accession>
<dbReference type="PANTHER" id="PTHR35686">
    <property type="entry name" value="KINETOCHORE PROTEIN"/>
    <property type="match status" value="1"/>
</dbReference>
<proteinExistence type="predicted"/>